<evidence type="ECO:0000256" key="1">
    <source>
        <dbReference type="SAM" id="SignalP"/>
    </source>
</evidence>
<dbReference type="Pfam" id="PF11327">
    <property type="entry name" value="Egh16-like"/>
    <property type="match status" value="1"/>
</dbReference>
<reference evidence="3" key="1">
    <citation type="journal article" date="2014" name="Genome Announc.">
        <title>Draft genome sequence of the plant-pathogenic soil fungus Rhizoctonia solani anastomosis group 3 strain Rhs1AP.</title>
        <authorList>
            <person name="Cubeta M.A."/>
            <person name="Thomas E."/>
            <person name="Dean R.A."/>
            <person name="Jabaji S."/>
            <person name="Neate S.M."/>
            <person name="Tavantzis S."/>
            <person name="Toda T."/>
            <person name="Vilgalys R."/>
            <person name="Bharathan N."/>
            <person name="Fedorova-Abrams N."/>
            <person name="Pakala S.B."/>
            <person name="Pakala S.M."/>
            <person name="Zafar N."/>
            <person name="Joardar V."/>
            <person name="Losada L."/>
            <person name="Nierman W.C."/>
        </authorList>
    </citation>
    <scope>NUCLEOTIDE SEQUENCE [LARGE SCALE GENOMIC DNA]</scope>
    <source>
        <strain evidence="3">AG-3</strain>
    </source>
</reference>
<sequence>MQNLFTLTSCSPSRRWLLFFLLSLLLSSVNAYGAIVAATGGNGVTGQAFGIVDSAPRDGTKRNPFQTDTSIIRDKEIASGDVQPCGRTLAGGVNYMAAQLATASSAGLPSVGSDGSVTMTVHQINGDGAGPYTCDTSADASGQKFVAMKVTTNVPGQKSRSKAKATDFSLVAQMPADMTCTGGPDGERLYCATTTKPKRDVTIAETEEALREDMERRSAKAEKKRYLRTRVAGAKAGYWIQKLRKRERGVMAPKKSYVYHRWDNGKV</sequence>
<protein>
    <submittedName>
        <fullName evidence="2">Transmembrane protein, putative</fullName>
    </submittedName>
</protein>
<gene>
    <name evidence="2" type="ORF">RSOL_202290</name>
</gene>
<keyword evidence="1" id="KW-0732">Signal</keyword>
<feature type="signal peptide" evidence="1">
    <location>
        <begin position="1"/>
        <end position="31"/>
    </location>
</feature>
<dbReference type="PANTHER" id="PTHR34618:SF1">
    <property type="entry name" value="SECRETED PROTEIN"/>
    <property type="match status" value="1"/>
</dbReference>
<dbReference type="Proteomes" id="UP000030108">
    <property type="component" value="Unassembled WGS sequence"/>
</dbReference>
<evidence type="ECO:0000313" key="3">
    <source>
        <dbReference type="Proteomes" id="UP000030108"/>
    </source>
</evidence>
<dbReference type="OrthoDB" id="3241054at2759"/>
<accession>X8J5M6</accession>
<comment type="caution">
    <text evidence="2">The sequence shown here is derived from an EMBL/GenBank/DDBJ whole genome shotgun (WGS) entry which is preliminary data.</text>
</comment>
<feature type="chain" id="PRO_5004987124" evidence="1">
    <location>
        <begin position="32"/>
        <end position="267"/>
    </location>
</feature>
<organism evidence="2 3">
    <name type="scientific">Rhizoctonia solani AG-3 Rhs1AP</name>
    <dbReference type="NCBI Taxonomy" id="1086054"/>
    <lineage>
        <taxon>Eukaryota</taxon>
        <taxon>Fungi</taxon>
        <taxon>Dikarya</taxon>
        <taxon>Basidiomycota</taxon>
        <taxon>Agaricomycotina</taxon>
        <taxon>Agaricomycetes</taxon>
        <taxon>Cantharellales</taxon>
        <taxon>Ceratobasidiaceae</taxon>
        <taxon>Rhizoctonia</taxon>
    </lineage>
</organism>
<name>X8J5M6_9AGAM</name>
<dbReference type="EMBL" id="JATN01000322">
    <property type="protein sequence ID" value="EUC56869.1"/>
    <property type="molecule type" value="Genomic_DNA"/>
</dbReference>
<keyword evidence="2" id="KW-0472">Membrane</keyword>
<feature type="non-terminal residue" evidence="2">
    <location>
        <position position="267"/>
    </location>
</feature>
<evidence type="ECO:0000313" key="2">
    <source>
        <dbReference type="EMBL" id="EUC56869.1"/>
    </source>
</evidence>
<keyword evidence="2" id="KW-0812">Transmembrane</keyword>
<dbReference type="AlphaFoldDB" id="X8J5M6"/>
<dbReference type="PANTHER" id="PTHR34618">
    <property type="entry name" value="SURFACE PROTEIN MAS1, PUTATIVE-RELATED"/>
    <property type="match status" value="1"/>
</dbReference>
<dbReference type="InterPro" id="IPR021476">
    <property type="entry name" value="Egh16-like"/>
</dbReference>
<proteinExistence type="predicted"/>